<accession>A0ABN0Z475</accession>
<dbReference type="EMBL" id="BAAADM010000015">
    <property type="protein sequence ID" value="GAA0432625.1"/>
    <property type="molecule type" value="Genomic_DNA"/>
</dbReference>
<evidence type="ECO:0000256" key="1">
    <source>
        <dbReference type="SAM" id="MobiDB-lite"/>
    </source>
</evidence>
<feature type="compositionally biased region" description="Acidic residues" evidence="1">
    <location>
        <begin position="270"/>
        <end position="279"/>
    </location>
</feature>
<feature type="compositionally biased region" description="Basic and acidic residues" evidence="1">
    <location>
        <begin position="294"/>
        <end position="303"/>
    </location>
</feature>
<gene>
    <name evidence="2" type="ORF">GCM10008983_06530</name>
</gene>
<organism evidence="2 3">
    <name type="scientific">Lentibacillus halophilus</name>
    <dbReference type="NCBI Taxonomy" id="295065"/>
    <lineage>
        <taxon>Bacteria</taxon>
        <taxon>Bacillati</taxon>
        <taxon>Bacillota</taxon>
        <taxon>Bacilli</taxon>
        <taxon>Bacillales</taxon>
        <taxon>Bacillaceae</taxon>
        <taxon>Lentibacillus</taxon>
    </lineage>
</organism>
<proteinExistence type="predicted"/>
<feature type="compositionally biased region" description="Polar residues" evidence="1">
    <location>
        <begin position="281"/>
        <end position="290"/>
    </location>
</feature>
<evidence type="ECO:0000313" key="3">
    <source>
        <dbReference type="Proteomes" id="UP001501459"/>
    </source>
</evidence>
<evidence type="ECO:0008006" key="4">
    <source>
        <dbReference type="Google" id="ProtNLM"/>
    </source>
</evidence>
<dbReference type="Proteomes" id="UP001501459">
    <property type="component" value="Unassembled WGS sequence"/>
</dbReference>
<comment type="caution">
    <text evidence="2">The sequence shown here is derived from an EMBL/GenBank/DDBJ whole genome shotgun (WGS) entry which is preliminary data.</text>
</comment>
<name>A0ABN0Z475_9BACI</name>
<feature type="region of interest" description="Disordered" evidence="1">
    <location>
        <begin position="270"/>
        <end position="303"/>
    </location>
</feature>
<sequence length="303" mass="35498">MKFDNYALPSIKIKSNWFDGKDNMFKKIGKEEGLNLYLQLFRFRLHQGKYDEHVFRVTIGELKEFTKMNCKTKLRNNQVFDLLKKMSRAGIIELHKPVRWNYLVDENDKIKPDTLIVLKAIDVPHTYKGADKNGVSIDSPTTDNDYYITINFNTIDYIYNDLSLTSKEVSVYLLMLKLSNNSEHKANININKIENWLGYSDDTITNILITLNENYLLATHTKKNGKKINFEHVPLRSYSRIETFKRDADEIIQKFLKRYGKAENKEYNPFDDIEEDIDSENWGSSPNGYDQETGEIKFDLTQS</sequence>
<keyword evidence="3" id="KW-1185">Reference proteome</keyword>
<dbReference type="InterPro" id="IPR036388">
    <property type="entry name" value="WH-like_DNA-bd_sf"/>
</dbReference>
<dbReference type="RefSeq" id="WP_343751135.1">
    <property type="nucleotide sequence ID" value="NZ_BAAADM010000015.1"/>
</dbReference>
<reference evidence="2 3" key="1">
    <citation type="journal article" date="2019" name="Int. J. Syst. Evol. Microbiol.">
        <title>The Global Catalogue of Microorganisms (GCM) 10K type strain sequencing project: providing services to taxonomists for standard genome sequencing and annotation.</title>
        <authorList>
            <consortium name="The Broad Institute Genomics Platform"/>
            <consortium name="The Broad Institute Genome Sequencing Center for Infectious Disease"/>
            <person name="Wu L."/>
            <person name="Ma J."/>
        </authorList>
    </citation>
    <scope>NUCLEOTIDE SEQUENCE [LARGE SCALE GENOMIC DNA]</scope>
    <source>
        <strain evidence="2 3">JCM 12149</strain>
    </source>
</reference>
<dbReference type="Gene3D" id="1.10.10.10">
    <property type="entry name" value="Winged helix-like DNA-binding domain superfamily/Winged helix DNA-binding domain"/>
    <property type="match status" value="1"/>
</dbReference>
<evidence type="ECO:0000313" key="2">
    <source>
        <dbReference type="EMBL" id="GAA0432625.1"/>
    </source>
</evidence>
<protein>
    <recommendedName>
        <fullName evidence="4">Replication protein</fullName>
    </recommendedName>
</protein>